<evidence type="ECO:0000313" key="2">
    <source>
        <dbReference type="EMBL" id="HIV39819.1"/>
    </source>
</evidence>
<dbReference type="PANTHER" id="PTHR43798:SF33">
    <property type="entry name" value="HYDROLASE, PUTATIVE (AFU_ORTHOLOGUE AFUA_2G14860)-RELATED"/>
    <property type="match status" value="1"/>
</dbReference>
<dbReference type="PRINTS" id="PR00111">
    <property type="entry name" value="ABHYDROLASE"/>
</dbReference>
<dbReference type="Proteomes" id="UP000886814">
    <property type="component" value="Unassembled WGS sequence"/>
</dbReference>
<accession>A0A9D1PFW1</accession>
<reference evidence="2" key="2">
    <citation type="submission" date="2021-04" db="EMBL/GenBank/DDBJ databases">
        <authorList>
            <person name="Gilroy R."/>
        </authorList>
    </citation>
    <scope>NUCLEOTIDE SEQUENCE</scope>
    <source>
        <strain evidence="2">CHK195-9823</strain>
    </source>
</reference>
<dbReference type="EMBL" id="DXIQ01000089">
    <property type="protein sequence ID" value="HIV39819.1"/>
    <property type="molecule type" value="Genomic_DNA"/>
</dbReference>
<dbReference type="GO" id="GO:0016787">
    <property type="term" value="F:hydrolase activity"/>
    <property type="evidence" value="ECO:0007669"/>
    <property type="project" value="UniProtKB-KW"/>
</dbReference>
<dbReference type="InterPro" id="IPR050266">
    <property type="entry name" value="AB_hydrolase_sf"/>
</dbReference>
<evidence type="ECO:0000259" key="1">
    <source>
        <dbReference type="Pfam" id="PF00561"/>
    </source>
</evidence>
<dbReference type="PANTHER" id="PTHR43798">
    <property type="entry name" value="MONOACYLGLYCEROL LIPASE"/>
    <property type="match status" value="1"/>
</dbReference>
<reference evidence="2" key="1">
    <citation type="journal article" date="2021" name="PeerJ">
        <title>Extensive microbial diversity within the chicken gut microbiome revealed by metagenomics and culture.</title>
        <authorList>
            <person name="Gilroy R."/>
            <person name="Ravi A."/>
            <person name="Getino M."/>
            <person name="Pursley I."/>
            <person name="Horton D.L."/>
            <person name="Alikhan N.F."/>
            <person name="Baker D."/>
            <person name="Gharbi K."/>
            <person name="Hall N."/>
            <person name="Watson M."/>
            <person name="Adriaenssens E.M."/>
            <person name="Foster-Nyarko E."/>
            <person name="Jarju S."/>
            <person name="Secka A."/>
            <person name="Antonio M."/>
            <person name="Oren A."/>
            <person name="Chaudhuri R.R."/>
            <person name="La Ragione R."/>
            <person name="Hildebrand F."/>
            <person name="Pallen M.J."/>
        </authorList>
    </citation>
    <scope>NUCLEOTIDE SEQUENCE</scope>
    <source>
        <strain evidence="2">CHK195-9823</strain>
    </source>
</reference>
<dbReference type="GO" id="GO:0016020">
    <property type="term" value="C:membrane"/>
    <property type="evidence" value="ECO:0007669"/>
    <property type="project" value="TreeGrafter"/>
</dbReference>
<organism evidence="2 3">
    <name type="scientific">Candidatus Blautia stercorigallinarum</name>
    <dbReference type="NCBI Taxonomy" id="2838501"/>
    <lineage>
        <taxon>Bacteria</taxon>
        <taxon>Bacillati</taxon>
        <taxon>Bacillota</taxon>
        <taxon>Clostridia</taxon>
        <taxon>Lachnospirales</taxon>
        <taxon>Lachnospiraceae</taxon>
        <taxon>Blautia</taxon>
    </lineage>
</organism>
<comment type="caution">
    <text evidence="2">The sequence shown here is derived from an EMBL/GenBank/DDBJ whole genome shotgun (WGS) entry which is preliminary data.</text>
</comment>
<dbReference type="Pfam" id="PF00561">
    <property type="entry name" value="Abhydrolase_1"/>
    <property type="match status" value="1"/>
</dbReference>
<dbReference type="PRINTS" id="PR00412">
    <property type="entry name" value="EPOXHYDRLASE"/>
</dbReference>
<dbReference type="SUPFAM" id="SSF53474">
    <property type="entry name" value="alpha/beta-Hydrolases"/>
    <property type="match status" value="1"/>
</dbReference>
<dbReference type="InterPro" id="IPR029058">
    <property type="entry name" value="AB_hydrolase_fold"/>
</dbReference>
<dbReference type="InterPro" id="IPR000639">
    <property type="entry name" value="Epox_hydrolase-like"/>
</dbReference>
<name>A0A9D1PFW1_9FIRM</name>
<dbReference type="InterPro" id="IPR000073">
    <property type="entry name" value="AB_hydrolase_1"/>
</dbReference>
<feature type="domain" description="AB hydrolase-1" evidence="1">
    <location>
        <begin position="24"/>
        <end position="265"/>
    </location>
</feature>
<gene>
    <name evidence="2" type="ORF">H9747_12650</name>
</gene>
<evidence type="ECO:0000313" key="3">
    <source>
        <dbReference type="Proteomes" id="UP000886814"/>
    </source>
</evidence>
<proteinExistence type="predicted"/>
<dbReference type="Gene3D" id="3.40.50.1820">
    <property type="entry name" value="alpha/beta hydrolase"/>
    <property type="match status" value="1"/>
</dbReference>
<protein>
    <submittedName>
        <fullName evidence="2">Alpha/beta hydrolase</fullName>
    </submittedName>
</protein>
<sequence length="289" mass="33305">MEELNINTSYGKIHIYKRGSGGKILFLLHGSGGDNAMLSWWGMMKNFTREYTVYAPDLLGYGKSDKPDIQGEHFYEAHIEALNETVEQLDIRAFYLAGLSMGGAVSIGYALKYPEKVKALFPIDSWGVTQALPFHIFSYWLIQKTNFTLWQYKLLGKNKWLTQYMLQYSLIGSKRKITNKLVNEVQKVCQEENTGKAMQDFQRSSCDRKSAIPCYVQQLHKLKMPVIFIHGEKDPLVPVKDIFKVVNLCPKGQIHVLKGCKHWPVRERPEEISMVIQDNAKEKPMERNH</sequence>
<dbReference type="AlphaFoldDB" id="A0A9D1PFW1"/>
<keyword evidence="2" id="KW-0378">Hydrolase</keyword>